<accession>A0A174UFN7</accession>
<evidence type="ECO:0000313" key="6">
    <source>
        <dbReference type="Proteomes" id="UP000427825"/>
    </source>
</evidence>
<dbReference type="Proteomes" id="UP000095725">
    <property type="component" value="Unassembled WGS sequence"/>
</dbReference>
<dbReference type="Proteomes" id="UP000095657">
    <property type="component" value="Unassembled WGS sequence"/>
</dbReference>
<evidence type="ECO:0000313" key="4">
    <source>
        <dbReference type="Proteomes" id="UP000095657"/>
    </source>
</evidence>
<gene>
    <name evidence="1" type="ORF">ERS852494_04309</name>
    <name evidence="2" type="ORF">ERS852558_03869</name>
    <name evidence="3" type="ORF">F2Y39_12655</name>
</gene>
<evidence type="ECO:0000313" key="3">
    <source>
        <dbReference type="EMBL" id="KAA5476782.1"/>
    </source>
</evidence>
<evidence type="ECO:0008006" key="7">
    <source>
        <dbReference type="Google" id="ProtNLM"/>
    </source>
</evidence>
<dbReference type="Proteomes" id="UP000427825">
    <property type="component" value="Unassembled WGS sequence"/>
</dbReference>
<dbReference type="EMBL" id="CZAI01000017">
    <property type="protein sequence ID" value="CUQ21092.1"/>
    <property type="molecule type" value="Genomic_DNA"/>
</dbReference>
<dbReference type="AlphaFoldDB" id="A0A174UFN7"/>
<organism evidence="1 4">
    <name type="scientific">Bacteroides caccae</name>
    <dbReference type="NCBI Taxonomy" id="47678"/>
    <lineage>
        <taxon>Bacteria</taxon>
        <taxon>Pseudomonadati</taxon>
        <taxon>Bacteroidota</taxon>
        <taxon>Bacteroidia</taxon>
        <taxon>Bacteroidales</taxon>
        <taxon>Bacteroidaceae</taxon>
        <taxon>Bacteroides</taxon>
    </lineage>
</organism>
<dbReference type="EMBL" id="CZBL01000019">
    <property type="protein sequence ID" value="CUQ49827.1"/>
    <property type="molecule type" value="Genomic_DNA"/>
</dbReference>
<evidence type="ECO:0000313" key="1">
    <source>
        <dbReference type="EMBL" id="CUQ21092.1"/>
    </source>
</evidence>
<protein>
    <recommendedName>
        <fullName evidence="7">DUF2958 domain-containing protein</fullName>
    </recommendedName>
</protein>
<name>A0A174UFN7_9BACE</name>
<dbReference type="EMBL" id="VVYJ01000006">
    <property type="protein sequence ID" value="KAA5476782.1"/>
    <property type="molecule type" value="Genomic_DNA"/>
</dbReference>
<dbReference type="RefSeq" id="WP_055173770.1">
    <property type="nucleotide sequence ID" value="NZ_CAXSUM010000024.1"/>
</dbReference>
<reference evidence="3 6" key="2">
    <citation type="journal article" date="2019" name="Nat. Med.">
        <title>A library of human gut bacterial isolates paired with longitudinal multiomics data enables mechanistic microbiome research.</title>
        <authorList>
            <person name="Poyet M."/>
            <person name="Groussin M."/>
            <person name="Gibbons S.M."/>
            <person name="Avila-Pacheco J."/>
            <person name="Jiang X."/>
            <person name="Kearney S.M."/>
            <person name="Perrotta A.R."/>
            <person name="Berdy B."/>
            <person name="Zhao S."/>
            <person name="Lieberman T.D."/>
            <person name="Swanson P.K."/>
            <person name="Smith M."/>
            <person name="Roesemann S."/>
            <person name="Alexander J.E."/>
            <person name="Rich S.A."/>
            <person name="Livny J."/>
            <person name="Vlamakis H."/>
            <person name="Clish C."/>
            <person name="Bullock K."/>
            <person name="Deik A."/>
            <person name="Scott J."/>
            <person name="Pierce K.A."/>
            <person name="Xavier R.J."/>
            <person name="Alm E.J."/>
        </authorList>
    </citation>
    <scope>NUCLEOTIDE SEQUENCE [LARGE SCALE GENOMIC DNA]</scope>
    <source>
        <strain evidence="3 6">BIOML-A25</strain>
    </source>
</reference>
<proteinExistence type="predicted"/>
<reference evidence="4 5" key="1">
    <citation type="submission" date="2015-09" db="EMBL/GenBank/DDBJ databases">
        <authorList>
            <consortium name="Pathogen Informatics"/>
        </authorList>
    </citation>
    <scope>NUCLEOTIDE SEQUENCE [LARGE SCALE GENOMIC DNA]</scope>
    <source>
        <strain evidence="1 4">2789STDY5834880</strain>
        <strain evidence="2 5">2789STDY5834946</strain>
    </source>
</reference>
<sequence>MENRLITEQLAEQIAKYPLYSQDGLGKAAICIGILELANIKWYVLEGQQEGNDYTLFTIVAGLAETEYGYTSANELASIQVDGSKYGLGTLQVQQQVDFKPIALSSISDSRVKQFLSRFED</sequence>
<evidence type="ECO:0000313" key="5">
    <source>
        <dbReference type="Proteomes" id="UP000095725"/>
    </source>
</evidence>
<evidence type="ECO:0000313" key="2">
    <source>
        <dbReference type="EMBL" id="CUQ49827.1"/>
    </source>
</evidence>